<organism evidence="1 2">
    <name type="scientific">Opisthorchis viverrini</name>
    <name type="common">Southeast Asian liver fluke</name>
    <dbReference type="NCBI Taxonomy" id="6198"/>
    <lineage>
        <taxon>Eukaryota</taxon>
        <taxon>Metazoa</taxon>
        <taxon>Spiralia</taxon>
        <taxon>Lophotrochozoa</taxon>
        <taxon>Platyhelminthes</taxon>
        <taxon>Trematoda</taxon>
        <taxon>Digenea</taxon>
        <taxon>Opisthorchiida</taxon>
        <taxon>Opisthorchiata</taxon>
        <taxon>Opisthorchiidae</taxon>
        <taxon>Opisthorchis</taxon>
    </lineage>
</organism>
<name>A0A075A6S9_OPIVI</name>
<protein>
    <submittedName>
        <fullName evidence="1">Uncharacterized protein</fullName>
    </submittedName>
</protein>
<reference evidence="1 2" key="1">
    <citation type="submission" date="2013-11" db="EMBL/GenBank/DDBJ databases">
        <title>Opisthorchis viverrini - life in the bile duct.</title>
        <authorList>
            <person name="Young N.D."/>
            <person name="Nagarajan N."/>
            <person name="Lin S.J."/>
            <person name="Korhonen P.K."/>
            <person name="Jex A.R."/>
            <person name="Hall R.S."/>
            <person name="Safavi-Hemami H."/>
            <person name="Kaewkong W."/>
            <person name="Bertrand D."/>
            <person name="Gao S."/>
            <person name="Seet Q."/>
            <person name="Wongkham S."/>
            <person name="Teh B.T."/>
            <person name="Wongkham C."/>
            <person name="Intapan P.M."/>
            <person name="Maleewong W."/>
            <person name="Yang X."/>
            <person name="Hu M."/>
            <person name="Wang Z."/>
            <person name="Hofmann A."/>
            <person name="Sternberg P.W."/>
            <person name="Tan P."/>
            <person name="Wang J."/>
            <person name="Gasser R.B."/>
        </authorList>
    </citation>
    <scope>NUCLEOTIDE SEQUENCE [LARGE SCALE GENOMIC DNA]</scope>
</reference>
<dbReference type="AlphaFoldDB" id="A0A075A6S9"/>
<dbReference type="KEGG" id="ovi:T265_12498"/>
<proteinExistence type="predicted"/>
<sequence length="192" mass="20885">MTGSICSCLKDPFIAATSTSLGALQQITTLDTPFSLGHSKALDQVPTASLLHNLNTVGINGNLCQWFASYLADRMQLTRDLDSLTRCSNDYGVGFSSTKSCITSRRCSLPADASTINGNPFIHSTGIEDLHLRHSCTFSLSHQVQLQSPPFAPKVADSQLKLSNAHSREGCSFGKIPSYRFRCKIWAPSHYG</sequence>
<dbReference type="RefSeq" id="XP_009162286.1">
    <property type="nucleotide sequence ID" value="XM_009164022.1"/>
</dbReference>
<dbReference type="CTD" id="20326666"/>
<dbReference type="GeneID" id="20326666"/>
<dbReference type="Proteomes" id="UP000054324">
    <property type="component" value="Unassembled WGS sequence"/>
</dbReference>
<keyword evidence="2" id="KW-1185">Reference proteome</keyword>
<evidence type="ECO:0000313" key="1">
    <source>
        <dbReference type="EMBL" id="KER34077.1"/>
    </source>
</evidence>
<accession>A0A075A6S9</accession>
<dbReference type="EMBL" id="KL596620">
    <property type="protein sequence ID" value="KER34077.1"/>
    <property type="molecule type" value="Genomic_DNA"/>
</dbReference>
<gene>
    <name evidence="1" type="ORF">T265_12498</name>
</gene>
<evidence type="ECO:0000313" key="2">
    <source>
        <dbReference type="Proteomes" id="UP000054324"/>
    </source>
</evidence>